<evidence type="ECO:0000313" key="2">
    <source>
        <dbReference type="Proteomes" id="UP000245762"/>
    </source>
</evidence>
<protein>
    <submittedName>
        <fullName evidence="1">Uncharacterized protein</fullName>
    </submittedName>
</protein>
<dbReference type="RefSeq" id="WP_109659548.1">
    <property type="nucleotide sequence ID" value="NZ_QGEG01000001.1"/>
</dbReference>
<keyword evidence="2" id="KW-1185">Reference proteome</keyword>
<gene>
    <name evidence="1" type="ORF">DKG77_01585</name>
</gene>
<dbReference type="AlphaFoldDB" id="A0A316L5L1"/>
<proteinExistence type="predicted"/>
<comment type="caution">
    <text evidence="1">The sequence shown here is derived from an EMBL/GenBank/DDBJ whole genome shotgun (WGS) entry which is preliminary data.</text>
</comment>
<evidence type="ECO:0000313" key="1">
    <source>
        <dbReference type="EMBL" id="PWL39553.1"/>
    </source>
</evidence>
<sequence>MTFRRFGLIPFFTLMFNFSFGQDIYQESSALSFSQEEIENTFSLLWRSKNLNYSGEDKKWNQLFSLVDDEITQIGKNYKLNKQSAIANQKNLLFEGVNRGGILNADDQYLEFPTPDKMVDETDNKDDFKKFVVPVITYKGNKVDVNFGITESDSLNANQKVKPILIDALTEVLTETNRNLDRIKAPLIKSIYIKATTNGNHGKSSNHYSGNAVDISRINGEYMINYGYSLILFMSNLQKIELADSLMKKDSEKEDMVYLYQRILQLQVAMQNYKYRRENFGPIIRTKLRREKLKKNEKDSKRANSFSYKVKGHFDHVHFSVRK</sequence>
<dbReference type="Proteomes" id="UP000245762">
    <property type="component" value="Unassembled WGS sequence"/>
</dbReference>
<organism evidence="1 2">
    <name type="scientific">Flagellimonas aquimarina</name>
    <dbReference type="NCBI Taxonomy" id="2201895"/>
    <lineage>
        <taxon>Bacteria</taxon>
        <taxon>Pseudomonadati</taxon>
        <taxon>Bacteroidota</taxon>
        <taxon>Flavobacteriia</taxon>
        <taxon>Flavobacteriales</taxon>
        <taxon>Flavobacteriaceae</taxon>
        <taxon>Flagellimonas</taxon>
    </lineage>
</organism>
<dbReference type="EMBL" id="QGEG01000001">
    <property type="protein sequence ID" value="PWL39553.1"/>
    <property type="molecule type" value="Genomic_DNA"/>
</dbReference>
<accession>A0A316L5L1</accession>
<name>A0A316L5L1_9FLAO</name>
<dbReference type="OrthoDB" id="6400617at2"/>
<reference evidence="1 2" key="1">
    <citation type="submission" date="2018-05" db="EMBL/GenBank/DDBJ databases">
        <title>Complete genome sequence of Flagellimonas aquimarina ECD12 isolated from seaweed Ecklonia cava.</title>
        <authorList>
            <person name="Choi S."/>
            <person name="Seong C."/>
        </authorList>
    </citation>
    <scope>NUCLEOTIDE SEQUENCE [LARGE SCALE GENOMIC DNA]</scope>
    <source>
        <strain evidence="1 2">ECD12</strain>
    </source>
</reference>